<keyword evidence="5" id="KW-0812">Transmembrane</keyword>
<dbReference type="PROSITE" id="PS50297">
    <property type="entry name" value="ANK_REP_REGION"/>
    <property type="match status" value="5"/>
</dbReference>
<accession>A0A8H5C857</accession>
<dbReference type="PROSITE" id="PS50088">
    <property type="entry name" value="ANK_REPEAT"/>
    <property type="match status" value="5"/>
</dbReference>
<feature type="repeat" description="ANK" evidence="3">
    <location>
        <begin position="711"/>
        <end position="744"/>
    </location>
</feature>
<dbReference type="Gene3D" id="1.25.40.20">
    <property type="entry name" value="Ankyrin repeat-containing domain"/>
    <property type="match status" value="5"/>
</dbReference>
<gene>
    <name evidence="6" type="ORF">D9611_006695</name>
</gene>
<dbReference type="InterPro" id="IPR002110">
    <property type="entry name" value="Ankyrin_rpt"/>
</dbReference>
<feature type="transmembrane region" description="Helical" evidence="5">
    <location>
        <begin position="85"/>
        <end position="105"/>
    </location>
</feature>
<evidence type="ECO:0000313" key="6">
    <source>
        <dbReference type="EMBL" id="KAF5336346.1"/>
    </source>
</evidence>
<proteinExistence type="predicted"/>
<dbReference type="SUPFAM" id="SSF48403">
    <property type="entry name" value="Ankyrin repeat"/>
    <property type="match status" value="2"/>
</dbReference>
<dbReference type="SMART" id="SM00248">
    <property type="entry name" value="ANK"/>
    <property type="match status" value="13"/>
</dbReference>
<keyword evidence="2 3" id="KW-0040">ANK repeat</keyword>
<feature type="transmembrane region" description="Helical" evidence="5">
    <location>
        <begin position="21"/>
        <end position="39"/>
    </location>
</feature>
<keyword evidence="1" id="KW-0677">Repeat</keyword>
<dbReference type="Proteomes" id="UP000541558">
    <property type="component" value="Unassembled WGS sequence"/>
</dbReference>
<feature type="repeat" description="ANK" evidence="3">
    <location>
        <begin position="677"/>
        <end position="698"/>
    </location>
</feature>
<keyword evidence="5" id="KW-1133">Transmembrane helix</keyword>
<evidence type="ECO:0000256" key="2">
    <source>
        <dbReference type="ARBA" id="ARBA00023043"/>
    </source>
</evidence>
<dbReference type="GO" id="GO:0003723">
    <property type="term" value="F:RNA binding"/>
    <property type="evidence" value="ECO:0007669"/>
    <property type="project" value="TreeGrafter"/>
</dbReference>
<evidence type="ECO:0000313" key="7">
    <source>
        <dbReference type="Proteomes" id="UP000541558"/>
    </source>
</evidence>
<evidence type="ECO:0000256" key="3">
    <source>
        <dbReference type="PROSITE-ProRule" id="PRU00023"/>
    </source>
</evidence>
<organism evidence="6 7">
    <name type="scientific">Ephemerocybe angulata</name>
    <dbReference type="NCBI Taxonomy" id="980116"/>
    <lineage>
        <taxon>Eukaryota</taxon>
        <taxon>Fungi</taxon>
        <taxon>Dikarya</taxon>
        <taxon>Basidiomycota</taxon>
        <taxon>Agaricomycotina</taxon>
        <taxon>Agaricomycetes</taxon>
        <taxon>Agaricomycetidae</taxon>
        <taxon>Agaricales</taxon>
        <taxon>Agaricineae</taxon>
        <taxon>Psathyrellaceae</taxon>
        <taxon>Ephemerocybe</taxon>
    </lineage>
</organism>
<dbReference type="AlphaFoldDB" id="A0A8H5C857"/>
<feature type="compositionally biased region" description="Basic and acidic residues" evidence="4">
    <location>
        <begin position="151"/>
        <end position="165"/>
    </location>
</feature>
<feature type="transmembrane region" description="Helical" evidence="5">
    <location>
        <begin position="327"/>
        <end position="348"/>
    </location>
</feature>
<evidence type="ECO:0000256" key="5">
    <source>
        <dbReference type="SAM" id="Phobius"/>
    </source>
</evidence>
<dbReference type="EMBL" id="JAACJK010000058">
    <property type="protein sequence ID" value="KAF5336346.1"/>
    <property type="molecule type" value="Genomic_DNA"/>
</dbReference>
<protein>
    <submittedName>
        <fullName evidence="6">Uncharacterized protein</fullName>
    </submittedName>
</protein>
<feature type="repeat" description="ANK" evidence="3">
    <location>
        <begin position="609"/>
        <end position="642"/>
    </location>
</feature>
<dbReference type="GO" id="GO:0006396">
    <property type="term" value="P:RNA processing"/>
    <property type="evidence" value="ECO:0007669"/>
    <property type="project" value="TreeGrafter"/>
</dbReference>
<reference evidence="6 7" key="1">
    <citation type="journal article" date="2020" name="ISME J.">
        <title>Uncovering the hidden diversity of litter-decomposition mechanisms in mushroom-forming fungi.</title>
        <authorList>
            <person name="Floudas D."/>
            <person name="Bentzer J."/>
            <person name="Ahren D."/>
            <person name="Johansson T."/>
            <person name="Persson P."/>
            <person name="Tunlid A."/>
        </authorList>
    </citation>
    <scope>NUCLEOTIDE SEQUENCE [LARGE SCALE GENOMIC DNA]</scope>
    <source>
        <strain evidence="6 7">CBS 175.51</strain>
    </source>
</reference>
<name>A0A8H5C857_9AGAR</name>
<feature type="transmembrane region" description="Helical" evidence="5">
    <location>
        <begin position="192"/>
        <end position="212"/>
    </location>
</feature>
<evidence type="ECO:0000256" key="1">
    <source>
        <dbReference type="ARBA" id="ARBA00022737"/>
    </source>
</evidence>
<dbReference type="PANTHER" id="PTHR24141">
    <property type="entry name" value="2-5A-DEPENDENT RIBONUCLEASE"/>
    <property type="match status" value="1"/>
</dbReference>
<dbReference type="Pfam" id="PF12796">
    <property type="entry name" value="Ank_2"/>
    <property type="match status" value="2"/>
</dbReference>
<dbReference type="Pfam" id="PF00023">
    <property type="entry name" value="Ank"/>
    <property type="match status" value="2"/>
</dbReference>
<dbReference type="InterPro" id="IPR036770">
    <property type="entry name" value="Ankyrin_rpt-contain_sf"/>
</dbReference>
<comment type="caution">
    <text evidence="6">The sequence shown here is derived from an EMBL/GenBank/DDBJ whole genome shotgun (WGS) entry which is preliminary data.</text>
</comment>
<feature type="repeat" description="ANK" evidence="3">
    <location>
        <begin position="428"/>
        <end position="460"/>
    </location>
</feature>
<feature type="repeat" description="ANK" evidence="3">
    <location>
        <begin position="643"/>
        <end position="676"/>
    </location>
</feature>
<keyword evidence="7" id="KW-1185">Reference proteome</keyword>
<feature type="transmembrane region" description="Helical" evidence="5">
    <location>
        <begin position="254"/>
        <end position="278"/>
    </location>
</feature>
<dbReference type="PANTHER" id="PTHR24141:SF1">
    <property type="entry name" value="2-5A-DEPENDENT RIBONUCLEASE"/>
    <property type="match status" value="1"/>
</dbReference>
<feature type="region of interest" description="Disordered" evidence="4">
    <location>
        <begin position="144"/>
        <end position="167"/>
    </location>
</feature>
<keyword evidence="5" id="KW-0472">Membrane</keyword>
<dbReference type="GO" id="GO:0004540">
    <property type="term" value="F:RNA nuclease activity"/>
    <property type="evidence" value="ECO:0007669"/>
    <property type="project" value="TreeGrafter"/>
</dbReference>
<dbReference type="OrthoDB" id="194358at2759"/>
<evidence type="ECO:0000256" key="4">
    <source>
        <dbReference type="SAM" id="MobiDB-lite"/>
    </source>
</evidence>
<sequence length="977" mass="105180">MSPGSCKIPGNPDIAGVGVRIAIYIQNLLCFIPAFWALADGKVTQGELDAAETQATTNLVLAFAILISSIVQAQTLGLTNYHASIVLNMSWMNNTNAFIYFLLYVQYKSQESNRRWVPPTWSAWARHIKDLAVSVIPGEYRTRLGTKQRRPGHDSPDPEAGKSDDGVATVHDAQIDGGKDSRRGATILVKRFVLLLGSLHLTLMAGLGLWLWSNIRAFGEGQDVANECAATHALVAVLGKHVPFASQALRIASFIIYAIFLAPGINLLLPIAMFLGLYSFWRVLPIPKGIGLGETPAGPPSRYPRLRLLIRRVYNSIARRWSMFPPFVGLIFLLTVNLVFIIDIELALNQNGGLQDSEETVWGFGQILAMLLLFMPLRDLTETILARRPKQRQKDLDMGLASAINAGNRSLVLTWLARGANPNASFEGNISAIHMACNVEKLDVIRTLLEAGADPNITGQRRDRHLVENDNRGCLRLLDQLEAGSLDTAKALAQVAKNGYGAAIKFFIPSLPGWVKTAGYDQIFFQALSGIDVNAKTANGKTALRVAVSAFPDFEDVIEFLLAVPGIDANASSNDGETPLISAAIYDREAAAKLLVVAPGIDVNAPDNEGRTSLSYAAEKGHGNVVKLLLVASGIDVNAPDNKGWTPLTYAAEKGREDVVNLLLAAPGIDVNVPNAQSSTPLLYAADRGHEEVVKLLLTAPEIDVNSQNIRGETSLHRAAYSGHTDVVKLLLAVPGVDINAVSTDGSTALMAAASNAHDAVVELLLGTPGVDVRARDAEGKTALAHAASIRGYTRNASAVVQPLLAVPGIEVNTADIYGWTPLIHAAWAGHEFIVGLLLATPGIEVNAATTSGGTALTFAVESGHEDATARLVERIVKLLLATSKIDVNVADTDGWTALIWAAFNGSLNIVRVLCTVPDIIVNVADIKHHLEHPPKGQRWEKAAQEFWGFRKVKQNLCVQILEEFEESKTGRGPDVS</sequence>
<feature type="transmembrane region" description="Helical" evidence="5">
    <location>
        <begin position="59"/>
        <end position="79"/>
    </location>
</feature>
<dbReference type="Pfam" id="PF13857">
    <property type="entry name" value="Ank_5"/>
    <property type="match status" value="1"/>
</dbReference>